<feature type="chain" id="PRO_5024443603" evidence="5">
    <location>
        <begin position="26"/>
        <end position="508"/>
    </location>
</feature>
<evidence type="ECO:0000256" key="3">
    <source>
        <dbReference type="ARBA" id="ARBA00022801"/>
    </source>
</evidence>
<dbReference type="AlphaFoldDB" id="A0A5M6DLD3"/>
<keyword evidence="7" id="KW-0808">Transferase</keyword>
<keyword evidence="8" id="KW-1185">Reference proteome</keyword>
<evidence type="ECO:0000256" key="4">
    <source>
        <dbReference type="ARBA" id="ARBA00022837"/>
    </source>
</evidence>
<feature type="domain" description="Sulfatase N-terminal" evidence="6">
    <location>
        <begin position="33"/>
        <end position="390"/>
    </location>
</feature>
<comment type="caution">
    <text evidence="7">The sequence shown here is derived from an EMBL/GenBank/DDBJ whole genome shotgun (WGS) entry which is preliminary data.</text>
</comment>
<keyword evidence="2" id="KW-0479">Metal-binding</keyword>
<organism evidence="7 8">
    <name type="scientific">Roseiconus nitratireducens</name>
    <dbReference type="NCBI Taxonomy" id="2605748"/>
    <lineage>
        <taxon>Bacteria</taxon>
        <taxon>Pseudomonadati</taxon>
        <taxon>Planctomycetota</taxon>
        <taxon>Planctomycetia</taxon>
        <taxon>Pirellulales</taxon>
        <taxon>Pirellulaceae</taxon>
        <taxon>Roseiconus</taxon>
    </lineage>
</organism>
<dbReference type="InterPro" id="IPR050738">
    <property type="entry name" value="Sulfatase"/>
</dbReference>
<dbReference type="PROSITE" id="PS00523">
    <property type="entry name" value="SULFATASE_1"/>
    <property type="match status" value="1"/>
</dbReference>
<dbReference type="GO" id="GO:0046872">
    <property type="term" value="F:metal ion binding"/>
    <property type="evidence" value="ECO:0007669"/>
    <property type="project" value="UniProtKB-KW"/>
</dbReference>
<evidence type="ECO:0000313" key="7">
    <source>
        <dbReference type="EMBL" id="KAA5547029.1"/>
    </source>
</evidence>
<dbReference type="InterPro" id="IPR024607">
    <property type="entry name" value="Sulfatase_CS"/>
</dbReference>
<dbReference type="RefSeq" id="WP_150074136.1">
    <property type="nucleotide sequence ID" value="NZ_VWOX01000001.1"/>
</dbReference>
<evidence type="ECO:0000256" key="5">
    <source>
        <dbReference type="SAM" id="SignalP"/>
    </source>
</evidence>
<dbReference type="InterPro" id="IPR017850">
    <property type="entry name" value="Alkaline_phosphatase_core_sf"/>
</dbReference>
<keyword evidence="3 7" id="KW-0378">Hydrolase</keyword>
<keyword evidence="5" id="KW-0732">Signal</keyword>
<proteinExistence type="inferred from homology"/>
<evidence type="ECO:0000256" key="1">
    <source>
        <dbReference type="ARBA" id="ARBA00008779"/>
    </source>
</evidence>
<dbReference type="Proteomes" id="UP000324479">
    <property type="component" value="Unassembled WGS sequence"/>
</dbReference>
<reference evidence="7 8" key="1">
    <citation type="submission" date="2019-08" db="EMBL/GenBank/DDBJ databases">
        <authorList>
            <person name="Dhanesh K."/>
            <person name="Kumar G."/>
            <person name="Sasikala C."/>
            <person name="Venkata Ramana C."/>
        </authorList>
    </citation>
    <scope>NUCLEOTIDE SEQUENCE [LARGE SCALE GENOMIC DNA]</scope>
    <source>
        <strain evidence="7 8">JC645</strain>
    </source>
</reference>
<dbReference type="PROSITE" id="PS51257">
    <property type="entry name" value="PROKAR_LIPOPROTEIN"/>
    <property type="match status" value="1"/>
</dbReference>
<gene>
    <name evidence="7" type="ORF">FYK55_01005</name>
</gene>
<evidence type="ECO:0000256" key="2">
    <source>
        <dbReference type="ARBA" id="ARBA00022723"/>
    </source>
</evidence>
<dbReference type="Pfam" id="PF00884">
    <property type="entry name" value="Sulfatase"/>
    <property type="match status" value="1"/>
</dbReference>
<comment type="similarity">
    <text evidence="1">Belongs to the sulfatase family.</text>
</comment>
<dbReference type="GO" id="GO:0004065">
    <property type="term" value="F:arylsulfatase activity"/>
    <property type="evidence" value="ECO:0007669"/>
    <property type="project" value="TreeGrafter"/>
</dbReference>
<evidence type="ECO:0000313" key="8">
    <source>
        <dbReference type="Proteomes" id="UP000324479"/>
    </source>
</evidence>
<dbReference type="InterPro" id="IPR000917">
    <property type="entry name" value="Sulfatase_N"/>
</dbReference>
<protein>
    <submittedName>
        <fullName evidence="7">Sulfatase-like hydrolase/transferase</fullName>
    </submittedName>
</protein>
<dbReference type="PANTHER" id="PTHR42693:SF53">
    <property type="entry name" value="ENDO-4-O-SULFATASE"/>
    <property type="match status" value="1"/>
</dbReference>
<evidence type="ECO:0000259" key="6">
    <source>
        <dbReference type="Pfam" id="PF00884"/>
    </source>
</evidence>
<dbReference type="GO" id="GO:0016740">
    <property type="term" value="F:transferase activity"/>
    <property type="evidence" value="ECO:0007669"/>
    <property type="project" value="UniProtKB-KW"/>
</dbReference>
<dbReference type="PROSITE" id="PS00149">
    <property type="entry name" value="SULFATASE_2"/>
    <property type="match status" value="1"/>
</dbReference>
<dbReference type="Gene3D" id="3.40.720.10">
    <property type="entry name" value="Alkaline Phosphatase, subunit A"/>
    <property type="match status" value="1"/>
</dbReference>
<keyword evidence="4" id="KW-0106">Calcium</keyword>
<dbReference type="PANTHER" id="PTHR42693">
    <property type="entry name" value="ARYLSULFATASE FAMILY MEMBER"/>
    <property type="match status" value="1"/>
</dbReference>
<feature type="signal peptide" evidence="5">
    <location>
        <begin position="1"/>
        <end position="25"/>
    </location>
</feature>
<dbReference type="SUPFAM" id="SSF53649">
    <property type="entry name" value="Alkaline phosphatase-like"/>
    <property type="match status" value="1"/>
</dbReference>
<dbReference type="EMBL" id="VWOX01000001">
    <property type="protein sequence ID" value="KAA5547029.1"/>
    <property type="molecule type" value="Genomic_DNA"/>
</dbReference>
<sequence>MKSVVIWTGFLALLYSAAGAGACSAADSPRSQPNVLVIVTDDQAPWAFGQAVRRGRYREVPAAATPNLDRLAAEGATLDNCFCTTPVCSPARAALMTGRYASEFGIQDFIPQPGHKLYDPSSPVALPPEQSVTFAEVLQEHGYRTGLVGKWHLGDWTAPGRAGYHPTRHGFDYFMGLTGGGTTPKDPVLEENGQTRPFEGLTTDLLTDRAIGFIQRNADKPFLLCFHTRAPHAAWLPVAPEDWEPYATLDPQIPEYPGLDVAMVKRKMREYLASTSGVDRNLGRLLDELDRLSLAQRTVVIFTSDHGYNMGHHGIWHKGNGIWATKRRPPGQMHRGTKVISDKYRPNLYDLSLRVPAVIRWPDVIRAGSRIDATVTSLDLFPTILAMAGVETDWPEGLRGRSLLPLLRGRVPEDWDQDLYAEYSMINYCVATMRCYRTPRYKLIRDFHQAGRDEFYDLQSDPEELENLIDTQDPAVQATISRLHGKLMQRMRSLADPLYDQLTFEESP</sequence>
<name>A0A5M6DLD3_9BACT</name>
<accession>A0A5M6DLD3</accession>